<evidence type="ECO:0000313" key="1">
    <source>
        <dbReference type="EMBL" id="AWN06230.1"/>
    </source>
</evidence>
<protein>
    <submittedName>
        <fullName evidence="1">Uncharacterized protein</fullName>
    </submittedName>
</protein>
<name>A0A3G1QTP7_9CAUD</name>
<proteinExistence type="predicted"/>
<dbReference type="EMBL" id="MH160392">
    <property type="protein sequence ID" value="AWN06230.1"/>
    <property type="molecule type" value="Genomic_DNA"/>
</dbReference>
<dbReference type="Gene3D" id="1.10.10.60">
    <property type="entry name" value="Homeodomain-like"/>
    <property type="match status" value="1"/>
</dbReference>
<reference evidence="1 2" key="1">
    <citation type="journal article" date="2018" name="Plant Pathol. J.">
        <title>Characterization of the Lytic Bacteriophage phiEaP-8 Effective against Both Erwinia amylovora and Erwinia pyrifoliae Causing Severe Diseases in Apple and Pear.</title>
        <authorList>
            <person name="Park J."/>
            <person name="Lee G.M."/>
            <person name="Kim D."/>
            <person name="Park D.H."/>
            <person name="Oh C.S."/>
        </authorList>
    </citation>
    <scope>NUCLEOTIDE SEQUENCE [LARGE SCALE GENOMIC DNA]</scope>
</reference>
<dbReference type="GeneID" id="55819094"/>
<sequence>MGDTFMSSVYRSNRKAEDDDIIRLNSVGLSLGTIAKLLNCHSTTITLRLKSLGIDPADTRRAFMEDIFKTLSEPNQEWLADQLGPHMTIKEYVRQLIIKAYHNRNQKENA</sequence>
<evidence type="ECO:0000313" key="2">
    <source>
        <dbReference type="Proteomes" id="UP000267934"/>
    </source>
</evidence>
<dbReference type="RefSeq" id="YP_009889594.1">
    <property type="nucleotide sequence ID" value="NC_049510.1"/>
</dbReference>
<keyword evidence="2" id="KW-1185">Reference proteome</keyword>
<accession>A0A3G1QTP7</accession>
<organism evidence="1 2">
    <name type="scientific">Erwinia phage phiEaP8</name>
    <dbReference type="NCBI Taxonomy" id="2178928"/>
    <lineage>
        <taxon>Viruses</taxon>
        <taxon>Duplodnaviria</taxon>
        <taxon>Heunggongvirae</taxon>
        <taxon>Uroviricota</taxon>
        <taxon>Caudoviricetes</taxon>
        <taxon>Schitoviridae</taxon>
        <taxon>Erskinevirinae</taxon>
        <taxon>Yonginvirus</taxon>
        <taxon>Yonginvirus EaP8</taxon>
    </lineage>
</organism>
<dbReference type="KEGG" id="vg:55819094"/>
<dbReference type="Proteomes" id="UP000267934">
    <property type="component" value="Segment"/>
</dbReference>